<accession>X6N6W4</accession>
<evidence type="ECO:0000256" key="2">
    <source>
        <dbReference type="SAM" id="MobiDB-lite"/>
    </source>
</evidence>
<sequence length="652" mass="75736">MFHSNEFKTRFVVIECSSQTLRIYRDKHEFEKIPNSPRFEFDLNEHVIELYQFEKDREDFGMKMKLKKQGEHYFAFSSGEDRDKAAAILLNCNPSGSGGYKRKKAKLMFTFLVDPHILTTTTSDDRNVRNVEKQAQWWKTICRCLVLSFDFIYLRKKFLRQSHVVQLVYIQEIARILTMFAKSAVIKSSGSSSLVEDFVAASGITSLCTLAVRNVQDHRWLLGILDIVTVILDTQDIDGVNIGCGLLVEHSHAVQAITNMFENRNVEVRLKVTKLLTALMVYNDDGLSKVTGALHAYSDAHNNGSVFEEFVRGIYFETDLNFRCAALQLINAALGFMPEIDERVLARHNLSELGFDSILQEMMKRLHEVVKKLIAEGEISDDEEQDDQDQDKDKDKDKNNKDKEKDKQESNKNEDKKGDDETTDKEQPKKTLFADARIVKRLIRKVVENDDIIEPQYLLLAQQLQLYYDMKDEDDQQVIWNNTNLSDPEQAYHLLFKKALREKHLPDLTHILAGLLLIPKSKTYLWTIFEKIILLSTTGEMAVKLRAMCDEESPDDQNKTEEEKIQQFQEKSQLLQELQLIHEGGFPSFQLMKKWLSMAEEEVENDEVRLSKQEMENLRSQLDESKRELIKLRTQMNWTKLKHNTKTQLIET</sequence>
<evidence type="ECO:0000256" key="1">
    <source>
        <dbReference type="SAM" id="Coils"/>
    </source>
</evidence>
<protein>
    <submittedName>
        <fullName evidence="3">Actin binding protein</fullName>
    </submittedName>
</protein>
<name>X6N6W4_RETFI</name>
<comment type="caution">
    <text evidence="3">The sequence shown here is derived from an EMBL/GenBank/DDBJ whole genome shotgun (WGS) entry which is preliminary data.</text>
</comment>
<gene>
    <name evidence="3" type="ORF">RFI_15194</name>
</gene>
<dbReference type="Gene3D" id="1.25.10.10">
    <property type="entry name" value="Leucine-rich Repeat Variant"/>
    <property type="match status" value="1"/>
</dbReference>
<dbReference type="EMBL" id="ASPP01011113">
    <property type="protein sequence ID" value="ETO22010.1"/>
    <property type="molecule type" value="Genomic_DNA"/>
</dbReference>
<feature type="coiled-coil region" evidence="1">
    <location>
        <begin position="558"/>
        <end position="635"/>
    </location>
</feature>
<evidence type="ECO:0000313" key="3">
    <source>
        <dbReference type="EMBL" id="ETO22010.1"/>
    </source>
</evidence>
<feature type="compositionally biased region" description="Basic and acidic residues" evidence="2">
    <location>
        <begin position="391"/>
        <end position="428"/>
    </location>
</feature>
<keyword evidence="4" id="KW-1185">Reference proteome</keyword>
<proteinExistence type="predicted"/>
<feature type="compositionally biased region" description="Acidic residues" evidence="2">
    <location>
        <begin position="380"/>
        <end position="390"/>
    </location>
</feature>
<dbReference type="SUPFAM" id="SSF48371">
    <property type="entry name" value="ARM repeat"/>
    <property type="match status" value="1"/>
</dbReference>
<dbReference type="InterPro" id="IPR016024">
    <property type="entry name" value="ARM-type_fold"/>
</dbReference>
<dbReference type="InterPro" id="IPR011989">
    <property type="entry name" value="ARM-like"/>
</dbReference>
<dbReference type="AlphaFoldDB" id="X6N6W4"/>
<evidence type="ECO:0000313" key="4">
    <source>
        <dbReference type="Proteomes" id="UP000023152"/>
    </source>
</evidence>
<keyword evidence="1" id="KW-0175">Coiled coil</keyword>
<dbReference type="Proteomes" id="UP000023152">
    <property type="component" value="Unassembled WGS sequence"/>
</dbReference>
<feature type="region of interest" description="Disordered" evidence="2">
    <location>
        <begin position="380"/>
        <end position="428"/>
    </location>
</feature>
<reference evidence="3 4" key="1">
    <citation type="journal article" date="2013" name="Curr. Biol.">
        <title>The Genome of the Foraminiferan Reticulomyxa filosa.</title>
        <authorList>
            <person name="Glockner G."/>
            <person name="Hulsmann N."/>
            <person name="Schleicher M."/>
            <person name="Noegel A.A."/>
            <person name="Eichinger L."/>
            <person name="Gallinger C."/>
            <person name="Pawlowski J."/>
            <person name="Sierra R."/>
            <person name="Euteneuer U."/>
            <person name="Pillet L."/>
            <person name="Moustafa A."/>
            <person name="Platzer M."/>
            <person name="Groth M."/>
            <person name="Szafranski K."/>
            <person name="Schliwa M."/>
        </authorList>
    </citation>
    <scope>NUCLEOTIDE SEQUENCE [LARGE SCALE GENOMIC DNA]</scope>
</reference>
<organism evidence="3 4">
    <name type="scientific">Reticulomyxa filosa</name>
    <dbReference type="NCBI Taxonomy" id="46433"/>
    <lineage>
        <taxon>Eukaryota</taxon>
        <taxon>Sar</taxon>
        <taxon>Rhizaria</taxon>
        <taxon>Retaria</taxon>
        <taxon>Foraminifera</taxon>
        <taxon>Monothalamids</taxon>
        <taxon>Reticulomyxidae</taxon>
        <taxon>Reticulomyxa</taxon>
    </lineage>
</organism>